<dbReference type="InterPro" id="IPR017853">
    <property type="entry name" value="GH"/>
</dbReference>
<dbReference type="InterPro" id="IPR036881">
    <property type="entry name" value="Glyco_hydro_3_C_sf"/>
</dbReference>
<dbReference type="AlphaFoldDB" id="A0A7W2AR71"/>
<dbReference type="SUPFAM" id="SSF51445">
    <property type="entry name" value="(Trans)glycosidases"/>
    <property type="match status" value="1"/>
</dbReference>
<accession>A0A7W2AR71</accession>
<dbReference type="SUPFAM" id="SSF52279">
    <property type="entry name" value="Beta-D-glucan exohydrolase, C-terminal domain"/>
    <property type="match status" value="1"/>
</dbReference>
<evidence type="ECO:0000259" key="3">
    <source>
        <dbReference type="SMART" id="SM01217"/>
    </source>
</evidence>
<organism evidence="4 5">
    <name type="scientific">Thermoactinomyces mirandus</name>
    <dbReference type="NCBI Taxonomy" id="2756294"/>
    <lineage>
        <taxon>Bacteria</taxon>
        <taxon>Bacillati</taxon>
        <taxon>Bacillota</taxon>
        <taxon>Bacilli</taxon>
        <taxon>Bacillales</taxon>
        <taxon>Thermoactinomycetaceae</taxon>
        <taxon>Thermoactinomyces</taxon>
    </lineage>
</organism>
<dbReference type="EMBL" id="JACEOL010000023">
    <property type="protein sequence ID" value="MBA4602032.1"/>
    <property type="molecule type" value="Genomic_DNA"/>
</dbReference>
<dbReference type="PANTHER" id="PTHR42715">
    <property type="entry name" value="BETA-GLUCOSIDASE"/>
    <property type="match status" value="1"/>
</dbReference>
<name>A0A7W2AR71_9BACL</name>
<dbReference type="GO" id="GO:0008422">
    <property type="term" value="F:beta-glucosidase activity"/>
    <property type="evidence" value="ECO:0007669"/>
    <property type="project" value="UniProtKB-ARBA"/>
</dbReference>
<comment type="caution">
    <text evidence="4">The sequence shown here is derived from an EMBL/GenBank/DDBJ whole genome shotgun (WGS) entry which is preliminary data.</text>
</comment>
<dbReference type="InterPro" id="IPR026891">
    <property type="entry name" value="Fn3-like"/>
</dbReference>
<keyword evidence="2 4" id="KW-0378">Hydrolase</keyword>
<evidence type="ECO:0000256" key="1">
    <source>
        <dbReference type="ARBA" id="ARBA00005336"/>
    </source>
</evidence>
<dbReference type="InterPro" id="IPR001764">
    <property type="entry name" value="Glyco_hydro_3_N"/>
</dbReference>
<dbReference type="Gene3D" id="3.40.50.1700">
    <property type="entry name" value="Glycoside hydrolase family 3 C-terminal domain"/>
    <property type="match status" value="1"/>
</dbReference>
<dbReference type="InterPro" id="IPR013783">
    <property type="entry name" value="Ig-like_fold"/>
</dbReference>
<dbReference type="InterPro" id="IPR036962">
    <property type="entry name" value="Glyco_hydro_3_N_sf"/>
</dbReference>
<dbReference type="Proteomes" id="UP000538292">
    <property type="component" value="Unassembled WGS sequence"/>
</dbReference>
<comment type="similarity">
    <text evidence="1">Belongs to the glycosyl hydrolase 3 family.</text>
</comment>
<proteinExistence type="inferred from homology"/>
<dbReference type="GO" id="GO:0009251">
    <property type="term" value="P:glucan catabolic process"/>
    <property type="evidence" value="ECO:0007669"/>
    <property type="project" value="TreeGrafter"/>
</dbReference>
<reference evidence="4 5" key="1">
    <citation type="submission" date="2020-07" db="EMBL/GenBank/DDBJ databases">
        <title>Thermoactinomyces phylogeny.</title>
        <authorList>
            <person name="Dunlap C."/>
        </authorList>
    </citation>
    <scope>NUCLEOTIDE SEQUENCE [LARGE SCALE GENOMIC DNA]</scope>
    <source>
        <strain evidence="4 5">AMNI-1</strain>
    </source>
</reference>
<dbReference type="Pfam" id="PF14310">
    <property type="entry name" value="Fn3-like"/>
    <property type="match status" value="1"/>
</dbReference>
<dbReference type="FunFam" id="2.60.40.10:FF:000495">
    <property type="entry name" value="Periplasmic beta-glucosidase"/>
    <property type="match status" value="1"/>
</dbReference>
<dbReference type="RefSeq" id="WP_181739147.1">
    <property type="nucleotide sequence ID" value="NZ_JACEOL010000023.1"/>
</dbReference>
<keyword evidence="5" id="KW-1185">Reference proteome</keyword>
<gene>
    <name evidence="4" type="ORF">H2C83_06815</name>
</gene>
<dbReference type="Pfam" id="PF00933">
    <property type="entry name" value="Glyco_hydro_3"/>
    <property type="match status" value="1"/>
</dbReference>
<dbReference type="Gene3D" id="2.60.40.10">
    <property type="entry name" value="Immunoglobulins"/>
    <property type="match status" value="1"/>
</dbReference>
<dbReference type="PANTHER" id="PTHR42715:SF3">
    <property type="entry name" value="BETA-GLUCOSIDASE B-RELATED"/>
    <property type="match status" value="1"/>
</dbReference>
<feature type="domain" description="Fibronectin type III-like" evidence="3">
    <location>
        <begin position="610"/>
        <end position="680"/>
    </location>
</feature>
<evidence type="ECO:0000313" key="5">
    <source>
        <dbReference type="Proteomes" id="UP000538292"/>
    </source>
</evidence>
<evidence type="ECO:0000256" key="2">
    <source>
        <dbReference type="ARBA" id="ARBA00022801"/>
    </source>
</evidence>
<protein>
    <submittedName>
        <fullName evidence="4">Glycoside hydrolase family 3 C-terminal domain-containing protein</fullName>
    </submittedName>
</protein>
<sequence>MKVDKSYRLAYTSRAKEIVDRMTLEEKVYLMSGNMTVEDMIEDDKKGLHYNEVPYEAGGNQRLGVPAMRFVDGPRGVVSGKNSTCFPVSMGRGATFDKELEERIGRAIGKEIRANGGNLFGGVCINLPRNPGWGRSQEVYGEDSFHLGAMGSALVKGVQSENVIACVKHFAFNSMENARFTVNVKADKRTEREVYLVHFKDAIDAGAACVMSAYNKYQGTYCGHNDYLLNQVLKEEWDFDGFVISDFLWGVRDTVEAANGGLDIEMNDTKYFGDKLVEAVKKGLVSEDRINQAAVRIVRTLLAFTEADDKKYGEELIGSKEHISLALEAAEKSMTLLKNDHQTLPLSRADTKRIAVIGRLGDQENIGDHGSSRVYPEYVVTPLQGIKKVLPDAEVIFDDGRDLKRTRELAASVDAVVFVVGYDHDDEGEFINNNQDDSGVSAIGAGFDAVGGDRTRSLGLHEDEIELIRMAGPVNKKSVVVLIGGNMIMIEDWKDKVPAILMAYYPGMEGGTAIAKTLFGENNPGGKLPFVVPRKESHLPATDWKADEITYEYYHGYAKLEKEGIQPSLPYGFGLSYTTFTIGDARFSVTGENITARCVVENTGDRTGDEVIQMYVGFPNSKVDRPVKVLRGFERITLQPGERKEVEILCPIEKLKWFNPETGEWELEHMDYEVYIGNSSDLKDLIKGRITL</sequence>
<dbReference type="SMART" id="SM01217">
    <property type="entry name" value="Fn3_like"/>
    <property type="match status" value="1"/>
</dbReference>
<dbReference type="Gene3D" id="3.20.20.300">
    <property type="entry name" value="Glycoside hydrolase, family 3, N-terminal domain"/>
    <property type="match status" value="1"/>
</dbReference>
<dbReference type="Pfam" id="PF01915">
    <property type="entry name" value="Glyco_hydro_3_C"/>
    <property type="match status" value="1"/>
</dbReference>
<dbReference type="PRINTS" id="PR00133">
    <property type="entry name" value="GLHYDRLASE3"/>
</dbReference>
<evidence type="ECO:0000313" key="4">
    <source>
        <dbReference type="EMBL" id="MBA4602032.1"/>
    </source>
</evidence>
<dbReference type="InterPro" id="IPR050288">
    <property type="entry name" value="Cellulose_deg_GH3"/>
</dbReference>
<dbReference type="InterPro" id="IPR002772">
    <property type="entry name" value="Glyco_hydro_3_C"/>
</dbReference>